<keyword evidence="1" id="KW-0285">Flavoprotein</keyword>
<keyword evidence="5" id="KW-1185">Reference proteome</keyword>
<proteinExistence type="predicted"/>
<feature type="domain" description="FAD-binding PCMH-type" evidence="3">
    <location>
        <begin position="1"/>
        <end position="183"/>
    </location>
</feature>
<dbReference type="OrthoDB" id="9811557at2"/>
<dbReference type="PANTHER" id="PTHR11748">
    <property type="entry name" value="D-LACTATE DEHYDROGENASE"/>
    <property type="match status" value="1"/>
</dbReference>
<sequence length="381" mass="40159">MVEPAPPSPQVAADVVADWAHTIRTTAAQGGRLAIRGGGSKAFYGEPWAADVAVLDTRALSGVVLYEPTELVVRAFGGTPLAALEDLLHAHGQCLPFEPPHFGPDATVGGMVAAGLAGPARMAAGGVRDCVLGVRLLNGRGEDLYFGGEVMKNVAGYDISRALAGSLGALGVVVEVALKVLPRAAGECTLRLPLPLADALQRLAQWRAQPLPLNASAWLPDGDGALWLRLRGARAAVDAACQRLLGELPDGAVVEPDDAQALWHGLREHTHPWLATAPSPAHGLWRLAVPPTTPAWPTWPATLVEWMGAQRWVWAPLAEGDGLRTLAQQAGGHATLFRPPAATPDAAPRFSAPEPTLAALQQRVRAAFDPQQVFAHRLRLV</sequence>
<dbReference type="InterPro" id="IPR006094">
    <property type="entry name" value="Oxid_FAD_bind_N"/>
</dbReference>
<accession>A0A554WLT4</accession>
<organism evidence="4 5">
    <name type="scientific">Tepidimonas aquatica</name>
    <dbReference type="NCBI Taxonomy" id="247482"/>
    <lineage>
        <taxon>Bacteria</taxon>
        <taxon>Pseudomonadati</taxon>
        <taxon>Pseudomonadota</taxon>
        <taxon>Betaproteobacteria</taxon>
        <taxon>Burkholderiales</taxon>
        <taxon>Tepidimonas</taxon>
    </lineage>
</organism>
<reference evidence="4 5" key="1">
    <citation type="submission" date="2019-07" db="EMBL/GenBank/DDBJ databases">
        <title>Tepidimonas aquatica CLN-1 draft genome.</title>
        <authorList>
            <person name="Da Costa M.S."/>
            <person name="Froufe H.J.C."/>
            <person name="Egas C."/>
            <person name="Albuquerque L."/>
        </authorList>
    </citation>
    <scope>NUCLEOTIDE SEQUENCE [LARGE SCALE GENOMIC DNA]</scope>
    <source>
        <strain evidence="4 5">CLN-1</strain>
    </source>
</reference>
<dbReference type="NCBIfam" id="NF008439">
    <property type="entry name" value="PRK11282.1"/>
    <property type="match status" value="1"/>
</dbReference>
<dbReference type="AlphaFoldDB" id="A0A554WLT4"/>
<keyword evidence="2" id="KW-0274">FAD</keyword>
<evidence type="ECO:0000259" key="3">
    <source>
        <dbReference type="PROSITE" id="PS51387"/>
    </source>
</evidence>
<dbReference type="PANTHER" id="PTHR11748:SF103">
    <property type="entry name" value="GLYCOLATE OXIDASE SUBUNIT GLCE"/>
    <property type="match status" value="1"/>
</dbReference>
<dbReference type="Pfam" id="PF01565">
    <property type="entry name" value="FAD_binding_4"/>
    <property type="match status" value="1"/>
</dbReference>
<name>A0A554WLT4_9BURK</name>
<evidence type="ECO:0000256" key="1">
    <source>
        <dbReference type="ARBA" id="ARBA00022630"/>
    </source>
</evidence>
<evidence type="ECO:0000313" key="4">
    <source>
        <dbReference type="EMBL" id="TSE24526.1"/>
    </source>
</evidence>
<dbReference type="InterPro" id="IPR016169">
    <property type="entry name" value="FAD-bd_PCMH_sub2"/>
</dbReference>
<dbReference type="PROSITE" id="PS51387">
    <property type="entry name" value="FAD_PCMH"/>
    <property type="match status" value="1"/>
</dbReference>
<evidence type="ECO:0000313" key="5">
    <source>
        <dbReference type="Proteomes" id="UP000318554"/>
    </source>
</evidence>
<dbReference type="GO" id="GO:0003824">
    <property type="term" value="F:catalytic activity"/>
    <property type="evidence" value="ECO:0007669"/>
    <property type="project" value="InterPro"/>
</dbReference>
<dbReference type="Gene3D" id="3.30.465.10">
    <property type="match status" value="1"/>
</dbReference>
<dbReference type="SUPFAM" id="SSF55103">
    <property type="entry name" value="FAD-linked oxidases, C-terminal domain"/>
    <property type="match status" value="1"/>
</dbReference>
<dbReference type="EMBL" id="VJNA01000016">
    <property type="protein sequence ID" value="TSE24526.1"/>
    <property type="molecule type" value="Genomic_DNA"/>
</dbReference>
<dbReference type="GO" id="GO:0071949">
    <property type="term" value="F:FAD binding"/>
    <property type="evidence" value="ECO:0007669"/>
    <property type="project" value="InterPro"/>
</dbReference>
<dbReference type="InterPro" id="IPR016166">
    <property type="entry name" value="FAD-bd_PCMH"/>
</dbReference>
<evidence type="ECO:0000256" key="2">
    <source>
        <dbReference type="ARBA" id="ARBA00022827"/>
    </source>
</evidence>
<comment type="caution">
    <text evidence="4">The sequence shown here is derived from an EMBL/GenBank/DDBJ whole genome shotgun (WGS) entry which is preliminary data.</text>
</comment>
<dbReference type="RefSeq" id="WP_144326086.1">
    <property type="nucleotide sequence ID" value="NZ_VJNA01000016.1"/>
</dbReference>
<dbReference type="InterPro" id="IPR016164">
    <property type="entry name" value="FAD-linked_Oxase-like_C"/>
</dbReference>
<protein>
    <submittedName>
        <fullName evidence="4">GlcD: glycolate oxidase, subunit GlcD</fullName>
    </submittedName>
</protein>
<dbReference type="InterPro" id="IPR036318">
    <property type="entry name" value="FAD-bd_PCMH-like_sf"/>
</dbReference>
<dbReference type="Proteomes" id="UP000318554">
    <property type="component" value="Unassembled WGS sequence"/>
</dbReference>
<gene>
    <name evidence="4" type="ORF">Taqua_01459</name>
</gene>
<dbReference type="SUPFAM" id="SSF56176">
    <property type="entry name" value="FAD-binding/transporter-associated domain-like"/>
    <property type="match status" value="1"/>
</dbReference>